<reference evidence="1" key="1">
    <citation type="journal article" date="2014" name="Int. J. Syst. Evol. Microbiol.">
        <title>Complete genome sequence of Corynebacterium casei LMG S-19264T (=DSM 44701T), isolated from a smear-ripened cheese.</title>
        <authorList>
            <consortium name="US DOE Joint Genome Institute (JGI-PGF)"/>
            <person name="Walter F."/>
            <person name="Albersmeier A."/>
            <person name="Kalinowski J."/>
            <person name="Ruckert C."/>
        </authorList>
    </citation>
    <scope>NUCLEOTIDE SEQUENCE</scope>
    <source>
        <strain evidence="1">JCM 4346</strain>
    </source>
</reference>
<gene>
    <name evidence="1" type="ORF">GCM10010251_23020</name>
</gene>
<dbReference type="Gene3D" id="3.90.320.10">
    <property type="match status" value="1"/>
</dbReference>
<dbReference type="EMBL" id="BMSX01000004">
    <property type="protein sequence ID" value="GGR06649.1"/>
    <property type="molecule type" value="Genomic_DNA"/>
</dbReference>
<evidence type="ECO:0000313" key="2">
    <source>
        <dbReference type="Proteomes" id="UP000658320"/>
    </source>
</evidence>
<evidence type="ECO:0000313" key="1">
    <source>
        <dbReference type="EMBL" id="GGR06649.1"/>
    </source>
</evidence>
<organism evidence="1 2">
    <name type="scientific">Streptomyces aurantiogriseus</name>
    <dbReference type="NCBI Taxonomy" id="66870"/>
    <lineage>
        <taxon>Bacteria</taxon>
        <taxon>Bacillati</taxon>
        <taxon>Actinomycetota</taxon>
        <taxon>Actinomycetes</taxon>
        <taxon>Kitasatosporales</taxon>
        <taxon>Streptomycetaceae</taxon>
        <taxon>Streptomyces</taxon>
    </lineage>
</organism>
<sequence>MTTDSVVDKLGIPVPDLWKGAHRDDRARPRSRQRLLGPSSVGLCRRRAAYEVHGTWPTDLADNMHAAILGTWLHEGILRVLREQYGAHTELELTDGVILGHADAYWAPGDFRQRAASRGSTAGPAGDVGVVEDVKTKSTRALDVVVRQGPSQAEWFQVHLYAHLLRVGGLKDHPSLPTGEPLPVDVVRLRYVGREYGQVVVHQRPYDEDVTKQALAWAEDVLASPEPEAMPRDLDGPGLSIICDNCPFKTACWNLDQLSDDRAPQTILAKDTAAITEALHAYADAAEVESAAKKRKAKARKMLDAADAGVYGAFKLSWSGGNPRPPEPDPAAMIRVLEGLGIDIPMRPGGRTSRTIGVTRLPETS</sequence>
<keyword evidence="2" id="KW-1185">Reference proteome</keyword>
<dbReference type="RefSeq" id="WP_189935002.1">
    <property type="nucleotide sequence ID" value="NZ_BMSX01000004.1"/>
</dbReference>
<proteinExistence type="predicted"/>
<evidence type="ECO:0008006" key="3">
    <source>
        <dbReference type="Google" id="ProtNLM"/>
    </source>
</evidence>
<dbReference type="InterPro" id="IPR011604">
    <property type="entry name" value="PDDEXK-like_dom_sf"/>
</dbReference>
<name>A0A918C4P8_9ACTN</name>
<dbReference type="AlphaFoldDB" id="A0A918C4P8"/>
<reference evidence="1" key="2">
    <citation type="submission" date="2020-09" db="EMBL/GenBank/DDBJ databases">
        <authorList>
            <person name="Sun Q."/>
            <person name="Ohkuma M."/>
        </authorList>
    </citation>
    <scope>NUCLEOTIDE SEQUENCE</scope>
    <source>
        <strain evidence="1">JCM 4346</strain>
    </source>
</reference>
<dbReference type="Proteomes" id="UP000658320">
    <property type="component" value="Unassembled WGS sequence"/>
</dbReference>
<accession>A0A918C4P8</accession>
<protein>
    <recommendedName>
        <fullName evidence="3">PD-(D/E)XK endonuclease-like domain-containing protein</fullName>
    </recommendedName>
</protein>
<comment type="caution">
    <text evidence="1">The sequence shown here is derived from an EMBL/GenBank/DDBJ whole genome shotgun (WGS) entry which is preliminary data.</text>
</comment>